<dbReference type="SUPFAM" id="SSF53335">
    <property type="entry name" value="S-adenosyl-L-methionine-dependent methyltransferases"/>
    <property type="match status" value="1"/>
</dbReference>
<dbReference type="AlphaFoldDB" id="A0A0S7BK80"/>
<keyword evidence="2 4" id="KW-0808">Transferase</keyword>
<feature type="binding site" evidence="4">
    <location>
        <position position="337"/>
    </location>
    <ligand>
        <name>S-adenosyl-L-methionine</name>
        <dbReference type="ChEBI" id="CHEBI:59789"/>
    </ligand>
</feature>
<reference evidence="7" key="1">
    <citation type="submission" date="2015-07" db="EMBL/GenBank/DDBJ databases">
        <title>Draft Genome Sequences of Anaerolinea thermolimosa IMO-1, Bellilinea caldifistulae GOMI-1, Leptolinea tardivitalis YMTK-2, Levilinea saccharolytica KIBI-1,Longilinea arvoryzae KOME-1, Previously Described as Members of the Anaerolineaceae (Chloroflexi).</title>
        <authorList>
            <person name="Sekiguchi Y."/>
            <person name="Ohashi A."/>
            <person name="Matsuura N."/>
            <person name="Tourlousse M.D."/>
        </authorList>
    </citation>
    <scope>NUCLEOTIDE SEQUENCE [LARGE SCALE GENOMIC DNA]</scope>
    <source>
        <strain evidence="7">KOME-1</strain>
    </source>
</reference>
<dbReference type="STRING" id="360412.LARV_01820"/>
<dbReference type="GO" id="GO:0070475">
    <property type="term" value="P:rRNA base methylation"/>
    <property type="evidence" value="ECO:0007669"/>
    <property type="project" value="TreeGrafter"/>
</dbReference>
<dbReference type="PROSITE" id="PS01231">
    <property type="entry name" value="TRMA_2"/>
    <property type="match status" value="1"/>
</dbReference>
<feature type="domain" description="TRAM" evidence="6">
    <location>
        <begin position="1"/>
        <end position="55"/>
    </location>
</feature>
<dbReference type="GO" id="GO:0070041">
    <property type="term" value="F:rRNA (uridine-C5-)-methyltransferase activity"/>
    <property type="evidence" value="ECO:0007669"/>
    <property type="project" value="TreeGrafter"/>
</dbReference>
<dbReference type="SUPFAM" id="SSF50249">
    <property type="entry name" value="Nucleic acid-binding proteins"/>
    <property type="match status" value="1"/>
</dbReference>
<dbReference type="OrthoDB" id="9804590at2"/>
<evidence type="ECO:0000256" key="2">
    <source>
        <dbReference type="ARBA" id="ARBA00022679"/>
    </source>
</evidence>
<dbReference type="InterPro" id="IPR010280">
    <property type="entry name" value="U5_MeTrfase_fam"/>
</dbReference>
<dbReference type="EMBL" id="DF967972">
    <property type="protein sequence ID" value="GAP14058.1"/>
    <property type="molecule type" value="Genomic_DNA"/>
</dbReference>
<dbReference type="Pfam" id="PF01938">
    <property type="entry name" value="TRAM"/>
    <property type="match status" value="1"/>
</dbReference>
<dbReference type="Proteomes" id="UP000055060">
    <property type="component" value="Unassembled WGS sequence"/>
</dbReference>
<proteinExistence type="inferred from homology"/>
<keyword evidence="8" id="KW-1185">Reference proteome</keyword>
<dbReference type="PROSITE" id="PS01230">
    <property type="entry name" value="TRMA_1"/>
    <property type="match status" value="1"/>
</dbReference>
<dbReference type="Gene3D" id="3.40.50.150">
    <property type="entry name" value="Vaccinia Virus protein VP39"/>
    <property type="match status" value="2"/>
</dbReference>
<dbReference type="InterPro" id="IPR029063">
    <property type="entry name" value="SAM-dependent_MTases_sf"/>
</dbReference>
<dbReference type="InterPro" id="IPR002792">
    <property type="entry name" value="TRAM_dom"/>
</dbReference>
<feature type="binding site" evidence="4">
    <location>
        <position position="294"/>
    </location>
    <ligand>
        <name>S-adenosyl-L-methionine</name>
        <dbReference type="ChEBI" id="CHEBI:59789"/>
    </ligand>
</feature>
<dbReference type="Gene3D" id="2.40.50.140">
    <property type="entry name" value="Nucleic acid-binding proteins"/>
    <property type="match status" value="1"/>
</dbReference>
<feature type="binding site" evidence="4">
    <location>
        <position position="244"/>
    </location>
    <ligand>
        <name>S-adenosyl-L-methionine</name>
        <dbReference type="ChEBI" id="CHEBI:59789"/>
    </ligand>
</feature>
<dbReference type="InterPro" id="IPR012340">
    <property type="entry name" value="NA-bd_OB-fold"/>
</dbReference>
<feature type="binding site" evidence="4">
    <location>
        <position position="273"/>
    </location>
    <ligand>
        <name>S-adenosyl-L-methionine</name>
        <dbReference type="ChEBI" id="CHEBI:59789"/>
    </ligand>
</feature>
<dbReference type="InterPro" id="IPR030390">
    <property type="entry name" value="MeTrfase_TrmA_AS"/>
</dbReference>
<dbReference type="Gene3D" id="2.40.50.1070">
    <property type="match status" value="1"/>
</dbReference>
<organism evidence="7">
    <name type="scientific">Longilinea arvoryzae</name>
    <dbReference type="NCBI Taxonomy" id="360412"/>
    <lineage>
        <taxon>Bacteria</taxon>
        <taxon>Bacillati</taxon>
        <taxon>Chloroflexota</taxon>
        <taxon>Anaerolineae</taxon>
        <taxon>Anaerolineales</taxon>
        <taxon>Anaerolineaceae</taxon>
        <taxon>Longilinea</taxon>
    </lineage>
</organism>
<sequence>MTQEVEITGMVYGGDGFGRLADGRAAFVPFVLPGERAEIEFVEEKRGHVRGRLVKLVRPAAMRIQPRCPHFGVCGGCHYQHIPYAGQLTFKETIVREQLARIAGIQDPPVRPIIPSPLEWNYRNSVQFHLDPQGKLGYQAAGSHRVVAIRECHLPEETLNQAWPLLDLEPLPGLERIDLRLGAGDDLLLALEGNGEAMPEFSVDFPLSAVYLGPDRSMVLAGDDGLVIEVLDKPFRVTAGSFFQVNTQQAGAMVKHLLERLPLTQDTTLLDVYCGVGLFSAFMAPLVGRCVGVELSESACNDYAANLDDRDNVELYVGAAEIVLPALDVKPDVVLVDPPRAGLERAALDAIMALAPQILAYVSCDPATLARDIKRLTAGGYQLVEATPFDLFPQTYHIETIALMKWNG</sequence>
<evidence type="ECO:0000256" key="4">
    <source>
        <dbReference type="PROSITE-ProRule" id="PRU01024"/>
    </source>
</evidence>
<evidence type="ECO:0000313" key="8">
    <source>
        <dbReference type="Proteomes" id="UP000055060"/>
    </source>
</evidence>
<dbReference type="PROSITE" id="PS50926">
    <property type="entry name" value="TRAM"/>
    <property type="match status" value="1"/>
</dbReference>
<name>A0A0S7BK80_9CHLR</name>
<protein>
    <submittedName>
        <fullName evidence="7">23S rRNA m(5)U-1939 methyltransferase</fullName>
    </submittedName>
</protein>
<evidence type="ECO:0000256" key="3">
    <source>
        <dbReference type="ARBA" id="ARBA00022691"/>
    </source>
</evidence>
<evidence type="ECO:0000256" key="5">
    <source>
        <dbReference type="PROSITE-ProRule" id="PRU10015"/>
    </source>
</evidence>
<dbReference type="RefSeq" id="WP_075073347.1">
    <property type="nucleotide sequence ID" value="NZ_DF967972.1"/>
</dbReference>
<comment type="similarity">
    <text evidence="4">Belongs to the class I-like SAM-binding methyltransferase superfamily. RNA M5U methyltransferase family.</text>
</comment>
<dbReference type="PANTHER" id="PTHR11061">
    <property type="entry name" value="RNA M5U METHYLTRANSFERASE"/>
    <property type="match status" value="1"/>
</dbReference>
<keyword evidence="1 4" id="KW-0489">Methyltransferase</keyword>
<gene>
    <name evidence="7" type="ORF">LARV_01820</name>
</gene>
<evidence type="ECO:0000256" key="1">
    <source>
        <dbReference type="ARBA" id="ARBA00022603"/>
    </source>
</evidence>
<keyword evidence="3 4" id="KW-0949">S-adenosyl-L-methionine</keyword>
<dbReference type="CDD" id="cd02440">
    <property type="entry name" value="AdoMet_MTases"/>
    <property type="match status" value="1"/>
</dbReference>
<feature type="active site" evidence="5">
    <location>
        <position position="364"/>
    </location>
</feature>
<feature type="active site" description="Nucleophile" evidence="4">
    <location>
        <position position="364"/>
    </location>
</feature>
<dbReference type="Pfam" id="PF05958">
    <property type="entry name" value="tRNA_U5-meth_tr"/>
    <property type="match status" value="1"/>
</dbReference>
<dbReference type="PANTHER" id="PTHR11061:SF30">
    <property type="entry name" value="TRNA (URACIL(54)-C(5))-METHYLTRANSFERASE"/>
    <property type="match status" value="1"/>
</dbReference>
<dbReference type="InterPro" id="IPR030391">
    <property type="entry name" value="MeTrfase_TrmA_CS"/>
</dbReference>
<evidence type="ECO:0000313" key="7">
    <source>
        <dbReference type="EMBL" id="GAP14058.1"/>
    </source>
</evidence>
<accession>A0A0S7BK80</accession>
<dbReference type="PROSITE" id="PS51687">
    <property type="entry name" value="SAM_MT_RNA_M5U"/>
    <property type="match status" value="1"/>
</dbReference>
<evidence type="ECO:0000259" key="6">
    <source>
        <dbReference type="PROSITE" id="PS50926"/>
    </source>
</evidence>